<evidence type="ECO:0000256" key="2">
    <source>
        <dbReference type="ARBA" id="ARBA00006810"/>
    </source>
</evidence>
<accession>A0A6G5QMQ4</accession>
<comment type="function">
    <text evidence="13 14">Key component of the proton channel; it plays a direct role in the translocation of protons across the membrane.</text>
</comment>
<dbReference type="NCBIfam" id="TIGR01131">
    <property type="entry name" value="ATP_synt_6_or_A"/>
    <property type="match status" value="1"/>
</dbReference>
<feature type="transmembrane region" description="Helical" evidence="13">
    <location>
        <begin position="114"/>
        <end position="131"/>
    </location>
</feature>
<evidence type="ECO:0000313" key="16">
    <source>
        <dbReference type="Proteomes" id="UP000502377"/>
    </source>
</evidence>
<keyword evidence="8 13" id="KW-0375">Hydrogen ion transport</keyword>
<dbReference type="InterPro" id="IPR023011">
    <property type="entry name" value="ATP_synth_F0_asu_AS"/>
</dbReference>
<keyword evidence="6 13" id="KW-0138">CF(0)</keyword>
<dbReference type="PANTHER" id="PTHR42823:SF3">
    <property type="entry name" value="ATP SYNTHASE SUBUNIT A, CHLOROPLASTIC"/>
    <property type="match status" value="1"/>
</dbReference>
<evidence type="ECO:0000256" key="13">
    <source>
        <dbReference type="HAMAP-Rule" id="MF_01393"/>
    </source>
</evidence>
<evidence type="ECO:0000256" key="4">
    <source>
        <dbReference type="ARBA" id="ARBA00022475"/>
    </source>
</evidence>
<feature type="transmembrane region" description="Helical" evidence="13">
    <location>
        <begin position="28"/>
        <end position="46"/>
    </location>
</feature>
<feature type="transmembrane region" description="Helical" evidence="13">
    <location>
        <begin position="85"/>
        <end position="108"/>
    </location>
</feature>
<dbReference type="RefSeq" id="WP_002944719.1">
    <property type="nucleotide sequence ID" value="NZ_CP012543.1"/>
</dbReference>
<evidence type="ECO:0000256" key="12">
    <source>
        <dbReference type="ARBA" id="ARBA00023310"/>
    </source>
</evidence>
<reference evidence="15 16" key="1">
    <citation type="submission" date="2016-07" db="EMBL/GenBank/DDBJ databases">
        <title>Comparative genomics of the Campylobacter concisus group.</title>
        <authorList>
            <person name="Miller W.G."/>
            <person name="Yee E."/>
            <person name="Chapman M.H."/>
            <person name="Huynh S."/>
            <person name="Bono J.L."/>
            <person name="On S.L.W."/>
            <person name="StLeger J."/>
            <person name="Foster G."/>
            <person name="Parker C.T."/>
        </authorList>
    </citation>
    <scope>NUCLEOTIDE SEQUENCE [LARGE SCALE GENOMIC DNA]</scope>
    <source>
        <strain evidence="15 16">ATCC 33238</strain>
    </source>
</reference>
<keyword evidence="12 13" id="KW-0066">ATP synthesis</keyword>
<feature type="transmembrane region" description="Helical" evidence="13">
    <location>
        <begin position="214"/>
        <end position="232"/>
    </location>
</feature>
<dbReference type="Proteomes" id="UP000502377">
    <property type="component" value="Chromosome"/>
</dbReference>
<dbReference type="PROSITE" id="PS00449">
    <property type="entry name" value="ATPASE_A"/>
    <property type="match status" value="1"/>
</dbReference>
<dbReference type="GO" id="GO:0042777">
    <property type="term" value="P:proton motive force-driven plasma membrane ATP synthesis"/>
    <property type="evidence" value="ECO:0007669"/>
    <property type="project" value="TreeGrafter"/>
</dbReference>
<dbReference type="KEGG" id="crx:CRECT_1369"/>
<dbReference type="NCBIfam" id="NF004481">
    <property type="entry name" value="PRK05815.2-3"/>
    <property type="match status" value="1"/>
</dbReference>
<dbReference type="InterPro" id="IPR000568">
    <property type="entry name" value="ATP_synth_F0_asu"/>
</dbReference>
<evidence type="ECO:0000256" key="10">
    <source>
        <dbReference type="ARBA" id="ARBA00023065"/>
    </source>
</evidence>
<evidence type="ECO:0000256" key="8">
    <source>
        <dbReference type="ARBA" id="ARBA00022781"/>
    </source>
</evidence>
<gene>
    <name evidence="13 15" type="primary">atpB</name>
    <name evidence="15" type="ORF">CRECT_1369</name>
</gene>
<dbReference type="GO" id="GO:0005886">
    <property type="term" value="C:plasma membrane"/>
    <property type="evidence" value="ECO:0007669"/>
    <property type="project" value="UniProtKB-SubCell"/>
</dbReference>
<evidence type="ECO:0000256" key="6">
    <source>
        <dbReference type="ARBA" id="ARBA00022547"/>
    </source>
</evidence>
<dbReference type="InterPro" id="IPR045082">
    <property type="entry name" value="ATP_syn_F0_a_bact/chloroplast"/>
</dbReference>
<dbReference type="FunFam" id="1.20.120.220:FF:000006">
    <property type="entry name" value="ATP synthase subunit a"/>
    <property type="match status" value="1"/>
</dbReference>
<sequence length="235" mass="26002">MQENLFLFTGWIASLFTDNEHVIHAVNYAGHLVLVAVIVLIAAKFATKNLQLVPRGTQNILEAYLEGVVSMGKDVLGSEALSRKYLPLVATIGLIVFVSNMIGIIPGFEAPTSSLNLTLTLALVVFVFYHYEGIRANGVIKYFAHFMGPNKWLAPIMFIVEIVSHLSRVVSLSFRLFGNIKGDDLFLLVVLALAYYAALPAFVLLTFMACLQTFIFMILTYVYLAGAILISHDEH</sequence>
<dbReference type="PRINTS" id="PR00123">
    <property type="entry name" value="ATPASEA"/>
</dbReference>
<comment type="similarity">
    <text evidence="2 13 14">Belongs to the ATPase A chain family.</text>
</comment>
<dbReference type="InterPro" id="IPR035908">
    <property type="entry name" value="F0_ATP_A_sf"/>
</dbReference>
<dbReference type="Pfam" id="PF00119">
    <property type="entry name" value="ATP-synt_A"/>
    <property type="match status" value="1"/>
</dbReference>
<evidence type="ECO:0000256" key="1">
    <source>
        <dbReference type="ARBA" id="ARBA00004141"/>
    </source>
</evidence>
<proteinExistence type="inferred from homology"/>
<keyword evidence="5" id="KW-0997">Cell inner membrane</keyword>
<evidence type="ECO:0000256" key="14">
    <source>
        <dbReference type="RuleBase" id="RU000483"/>
    </source>
</evidence>
<keyword evidence="11 13" id="KW-0472">Membrane</keyword>
<keyword evidence="4 13" id="KW-1003">Cell membrane</keyword>
<dbReference type="EMBL" id="CP012543">
    <property type="protein sequence ID" value="QCD47023.1"/>
    <property type="molecule type" value="Genomic_DNA"/>
</dbReference>
<evidence type="ECO:0000313" key="15">
    <source>
        <dbReference type="EMBL" id="QCD47023.1"/>
    </source>
</evidence>
<keyword evidence="10 13" id="KW-0406">Ion transport</keyword>
<evidence type="ECO:0000256" key="5">
    <source>
        <dbReference type="ARBA" id="ARBA00022519"/>
    </source>
</evidence>
<feature type="transmembrane region" description="Helical" evidence="13">
    <location>
        <begin position="186"/>
        <end position="207"/>
    </location>
</feature>
<dbReference type="HAMAP" id="MF_01393">
    <property type="entry name" value="ATP_synth_a_bact"/>
    <property type="match status" value="1"/>
</dbReference>
<comment type="subcellular location">
    <subcellularLocation>
        <location evidence="13 14">Cell membrane</location>
        <topology evidence="13 14">Multi-pass membrane protein</topology>
    </subcellularLocation>
    <subcellularLocation>
        <location evidence="1">Membrane</location>
        <topology evidence="1">Multi-pass membrane protein</topology>
    </subcellularLocation>
</comment>
<dbReference type="GO" id="GO:0046933">
    <property type="term" value="F:proton-transporting ATP synthase activity, rotational mechanism"/>
    <property type="evidence" value="ECO:0007669"/>
    <property type="project" value="UniProtKB-UniRule"/>
</dbReference>
<dbReference type="AlphaFoldDB" id="A0A6G5QMQ4"/>
<dbReference type="Gene3D" id="1.20.120.220">
    <property type="entry name" value="ATP synthase, F0 complex, subunit A"/>
    <property type="match status" value="1"/>
</dbReference>
<dbReference type="GO" id="GO:0045259">
    <property type="term" value="C:proton-transporting ATP synthase complex"/>
    <property type="evidence" value="ECO:0007669"/>
    <property type="project" value="UniProtKB-KW"/>
</dbReference>
<name>A0A6G5QMQ4_CAMRE</name>
<keyword evidence="3 13" id="KW-0813">Transport</keyword>
<evidence type="ECO:0000256" key="3">
    <source>
        <dbReference type="ARBA" id="ARBA00022448"/>
    </source>
</evidence>
<dbReference type="CDD" id="cd00310">
    <property type="entry name" value="ATP-synt_Fo_a_6"/>
    <property type="match status" value="1"/>
</dbReference>
<organism evidence="15 16">
    <name type="scientific">Campylobacter rectus</name>
    <name type="common">Wolinella recta</name>
    <dbReference type="NCBI Taxonomy" id="203"/>
    <lineage>
        <taxon>Bacteria</taxon>
        <taxon>Pseudomonadati</taxon>
        <taxon>Campylobacterota</taxon>
        <taxon>Epsilonproteobacteria</taxon>
        <taxon>Campylobacterales</taxon>
        <taxon>Campylobacteraceae</taxon>
        <taxon>Campylobacter</taxon>
    </lineage>
</organism>
<dbReference type="SUPFAM" id="SSF81336">
    <property type="entry name" value="F1F0 ATP synthase subunit A"/>
    <property type="match status" value="1"/>
</dbReference>
<evidence type="ECO:0000256" key="7">
    <source>
        <dbReference type="ARBA" id="ARBA00022692"/>
    </source>
</evidence>
<protein>
    <recommendedName>
        <fullName evidence="13 14">ATP synthase subunit a</fullName>
    </recommendedName>
    <alternativeName>
        <fullName evidence="13">ATP synthase F0 sector subunit a</fullName>
    </alternativeName>
    <alternativeName>
        <fullName evidence="13">F-ATPase subunit 6</fullName>
    </alternativeName>
</protein>
<dbReference type="PANTHER" id="PTHR42823">
    <property type="entry name" value="ATP SYNTHASE SUBUNIT A, CHLOROPLASTIC"/>
    <property type="match status" value="1"/>
</dbReference>
<feature type="transmembrane region" description="Helical" evidence="13">
    <location>
        <begin position="152"/>
        <end position="174"/>
    </location>
</feature>
<keyword evidence="9 13" id="KW-1133">Transmembrane helix</keyword>
<evidence type="ECO:0000256" key="9">
    <source>
        <dbReference type="ARBA" id="ARBA00022989"/>
    </source>
</evidence>
<keyword evidence="7 13" id="KW-0812">Transmembrane</keyword>
<evidence type="ECO:0000256" key="11">
    <source>
        <dbReference type="ARBA" id="ARBA00023136"/>
    </source>
</evidence>